<gene>
    <name evidence="1" type="ORF">METZ01_LOCUS373341</name>
</gene>
<name>A0A382TG95_9ZZZZ</name>
<feature type="non-terminal residue" evidence="1">
    <location>
        <position position="57"/>
    </location>
</feature>
<sequence length="57" mass="6648">MRLSIPRGTVYHAVSDDLRGLLNVLYEKLDQEEIIAQWEDKFAHYIGRNHSVAFPYA</sequence>
<accession>A0A382TG95</accession>
<evidence type="ECO:0000313" key="1">
    <source>
        <dbReference type="EMBL" id="SVD20487.1"/>
    </source>
</evidence>
<proteinExistence type="predicted"/>
<dbReference type="AlphaFoldDB" id="A0A382TG95"/>
<reference evidence="1" key="1">
    <citation type="submission" date="2018-05" db="EMBL/GenBank/DDBJ databases">
        <authorList>
            <person name="Lanie J.A."/>
            <person name="Ng W.-L."/>
            <person name="Kazmierczak K.M."/>
            <person name="Andrzejewski T.M."/>
            <person name="Davidsen T.M."/>
            <person name="Wayne K.J."/>
            <person name="Tettelin H."/>
            <person name="Glass J.I."/>
            <person name="Rusch D."/>
            <person name="Podicherti R."/>
            <person name="Tsui H.-C.T."/>
            <person name="Winkler M.E."/>
        </authorList>
    </citation>
    <scope>NUCLEOTIDE SEQUENCE</scope>
</reference>
<dbReference type="EMBL" id="UINC01135995">
    <property type="protein sequence ID" value="SVD20487.1"/>
    <property type="molecule type" value="Genomic_DNA"/>
</dbReference>
<protein>
    <submittedName>
        <fullName evidence="1">Uncharacterized protein</fullName>
    </submittedName>
</protein>
<organism evidence="1">
    <name type="scientific">marine metagenome</name>
    <dbReference type="NCBI Taxonomy" id="408172"/>
    <lineage>
        <taxon>unclassified sequences</taxon>
        <taxon>metagenomes</taxon>
        <taxon>ecological metagenomes</taxon>
    </lineage>
</organism>